<proteinExistence type="predicted"/>
<dbReference type="PANTHER" id="PTHR36847">
    <property type="entry name" value="AMIDOLIGASE ENZYME"/>
    <property type="match status" value="1"/>
</dbReference>
<protein>
    <submittedName>
        <fullName evidence="1">Uncharacterized protein</fullName>
    </submittedName>
</protein>
<name>A0ABR3WNT9_9PEZI</name>
<sequence>MKQIKTAAARLSLQDARYQKMLDQKVNASSNEKTETVWTTGQEFQFYVPWLWEDSADPPAEKLHPTRQVVRIAWPKDTLGFTEEFMEAYIRHCVSFAVKDLVDDMGMYFTCTEDQLKTCQWDQPTAWRRCNIVQNSCDLPAIAMSGYDGVIPIEMTMVTKKVFIHHDQESGPTLDWARLPTPGNCIERIKDKVCIHLTPGCSIHIHIRPETLPHFDLESFKKMASLLWLAEERLDELYHPIRAASESPLYRTLRQFSNLALETNSLAPGLAINHDDILGSLNLAVADRNKLSIIWGTSSCYELRELLRVHPSVGKHDSPAYNFFNLFFTSAKQTIEFRKMESTTDAGVVNAWIEVFLLLADFSVTSTTTQFQTILESLSKANQEYNTWKFLRDVGCNRGAIEILKRKYLQELPSETPRLAPVDATAQPSRRDAIRSGMTKFAAKLAESYSNTG</sequence>
<comment type="caution">
    <text evidence="1">The sequence shown here is derived from an EMBL/GenBank/DDBJ whole genome shotgun (WGS) entry which is preliminary data.</text>
</comment>
<gene>
    <name evidence="1" type="ORF">Daus18300_007220</name>
</gene>
<accession>A0ABR3WNT9</accession>
<dbReference type="PANTHER" id="PTHR36847:SF1">
    <property type="entry name" value="AMIDOLIGASE ENZYME"/>
    <property type="match status" value="1"/>
</dbReference>
<evidence type="ECO:0000313" key="1">
    <source>
        <dbReference type="EMBL" id="KAL1865330.1"/>
    </source>
</evidence>
<evidence type="ECO:0000313" key="2">
    <source>
        <dbReference type="Proteomes" id="UP001583177"/>
    </source>
</evidence>
<keyword evidence="2" id="KW-1185">Reference proteome</keyword>
<reference evidence="1 2" key="1">
    <citation type="journal article" date="2024" name="IMA Fungus">
        <title>IMA Genome - F19 : A genome assembly and annotation guide to empower mycologists, including annotated draft genome sequences of Ceratocystis pirilliformis, Diaporthe australafricana, Fusarium ophioides, Paecilomyces lecythidis, and Sporothrix stenoceras.</title>
        <authorList>
            <person name="Aylward J."/>
            <person name="Wilson A.M."/>
            <person name="Visagie C.M."/>
            <person name="Spraker J."/>
            <person name="Barnes I."/>
            <person name="Buitendag C."/>
            <person name="Ceriani C."/>
            <person name="Del Mar Angel L."/>
            <person name="du Plessis D."/>
            <person name="Fuchs T."/>
            <person name="Gasser K."/>
            <person name="Kramer D."/>
            <person name="Li W."/>
            <person name="Munsamy K."/>
            <person name="Piso A."/>
            <person name="Price J.L."/>
            <person name="Sonnekus B."/>
            <person name="Thomas C."/>
            <person name="van der Nest A."/>
            <person name="van Dijk A."/>
            <person name="van Heerden A."/>
            <person name="van Vuuren N."/>
            <person name="Yilmaz N."/>
            <person name="Duong T.A."/>
            <person name="van der Merwe N.A."/>
            <person name="Wingfield M.J."/>
            <person name="Wingfield B.D."/>
        </authorList>
    </citation>
    <scope>NUCLEOTIDE SEQUENCE [LARGE SCALE GENOMIC DNA]</scope>
    <source>
        <strain evidence="1 2">CMW 18300</strain>
    </source>
</reference>
<dbReference type="Proteomes" id="UP001583177">
    <property type="component" value="Unassembled WGS sequence"/>
</dbReference>
<organism evidence="1 2">
    <name type="scientific">Diaporthe australafricana</name>
    <dbReference type="NCBI Taxonomy" id="127596"/>
    <lineage>
        <taxon>Eukaryota</taxon>
        <taxon>Fungi</taxon>
        <taxon>Dikarya</taxon>
        <taxon>Ascomycota</taxon>
        <taxon>Pezizomycotina</taxon>
        <taxon>Sordariomycetes</taxon>
        <taxon>Sordariomycetidae</taxon>
        <taxon>Diaporthales</taxon>
        <taxon>Diaporthaceae</taxon>
        <taxon>Diaporthe</taxon>
    </lineage>
</organism>
<dbReference type="EMBL" id="JAWRVE010000062">
    <property type="protein sequence ID" value="KAL1865330.1"/>
    <property type="molecule type" value="Genomic_DNA"/>
</dbReference>